<dbReference type="AlphaFoldDB" id="A0A1E7FWM8"/>
<evidence type="ECO:0000313" key="1">
    <source>
        <dbReference type="EMBL" id="OEU22537.1"/>
    </source>
</evidence>
<dbReference type="InParanoid" id="A0A1E7FWM8"/>
<dbReference type="Proteomes" id="UP000095751">
    <property type="component" value="Unassembled WGS sequence"/>
</dbReference>
<keyword evidence="2" id="KW-1185">Reference proteome</keyword>
<organism evidence="1 2">
    <name type="scientific">Fragilariopsis cylindrus CCMP1102</name>
    <dbReference type="NCBI Taxonomy" id="635003"/>
    <lineage>
        <taxon>Eukaryota</taxon>
        <taxon>Sar</taxon>
        <taxon>Stramenopiles</taxon>
        <taxon>Ochrophyta</taxon>
        <taxon>Bacillariophyta</taxon>
        <taxon>Bacillariophyceae</taxon>
        <taxon>Bacillariophycidae</taxon>
        <taxon>Bacillariales</taxon>
        <taxon>Bacillariaceae</taxon>
        <taxon>Fragilariopsis</taxon>
    </lineage>
</organism>
<evidence type="ECO:0000313" key="2">
    <source>
        <dbReference type="Proteomes" id="UP000095751"/>
    </source>
</evidence>
<dbReference type="EMBL" id="KV784353">
    <property type="protein sequence ID" value="OEU22537.1"/>
    <property type="molecule type" value="Genomic_DNA"/>
</dbReference>
<sequence>MERGQQTLTPEQRTEIIQDILKQQMQQVNMLQEAQREQEFLAMLASQGEENQDNNDEVENEMFRELQDILQLSTEQKRKLCESSKGLDKEVEALETVSASLQTMQENDWLLNEGVQKITDQFTGILHKNQQSKLLLWTDHNAEAVDQLDHVQVQPLQSAPVFSFGVESSSPGDDE</sequence>
<protein>
    <submittedName>
        <fullName evidence="1">Uncharacterized protein</fullName>
    </submittedName>
</protein>
<dbReference type="KEGG" id="fcy:FRACYDRAFT_267309"/>
<accession>A0A1E7FWM8</accession>
<name>A0A1E7FWM8_9STRA</name>
<proteinExistence type="predicted"/>
<reference evidence="1 2" key="1">
    <citation type="submission" date="2016-09" db="EMBL/GenBank/DDBJ databases">
        <title>Extensive genetic diversity and differential bi-allelic expression allows diatom success in the polar Southern Ocean.</title>
        <authorList>
            <consortium name="DOE Joint Genome Institute"/>
            <person name="Mock T."/>
            <person name="Otillar R.P."/>
            <person name="Strauss J."/>
            <person name="Dupont C."/>
            <person name="Frickenhaus S."/>
            <person name="Maumus F."/>
            <person name="Mcmullan M."/>
            <person name="Sanges R."/>
            <person name="Schmutz J."/>
            <person name="Toseland A."/>
            <person name="Valas R."/>
            <person name="Veluchamy A."/>
            <person name="Ward B.J."/>
            <person name="Allen A."/>
            <person name="Barry K."/>
            <person name="Falciatore A."/>
            <person name="Ferrante M."/>
            <person name="Fortunato A.E."/>
            <person name="Gloeckner G."/>
            <person name="Gruber A."/>
            <person name="Hipkin R."/>
            <person name="Janech M."/>
            <person name="Kroth P."/>
            <person name="Leese F."/>
            <person name="Lindquist E."/>
            <person name="Lyon B.R."/>
            <person name="Martin J."/>
            <person name="Mayer C."/>
            <person name="Parker M."/>
            <person name="Quesneville H."/>
            <person name="Raymond J."/>
            <person name="Uhlig C."/>
            <person name="Valentin K.U."/>
            <person name="Worden A.Z."/>
            <person name="Armbrust E.V."/>
            <person name="Bowler C."/>
            <person name="Green B."/>
            <person name="Moulton V."/>
            <person name="Van Oosterhout C."/>
            <person name="Grigoriev I."/>
        </authorList>
    </citation>
    <scope>NUCLEOTIDE SEQUENCE [LARGE SCALE GENOMIC DNA]</scope>
    <source>
        <strain evidence="1 2">CCMP1102</strain>
    </source>
</reference>
<gene>
    <name evidence="1" type="ORF">FRACYDRAFT_267309</name>
</gene>
<dbReference type="OrthoDB" id="158712at2759"/>